<comment type="caution">
    <text evidence="1">The sequence shown here is derived from an EMBL/GenBank/DDBJ whole genome shotgun (WGS) entry which is preliminary data.</text>
</comment>
<organism evidence="1 2">
    <name type="scientific">Haemaphysalis longicornis</name>
    <name type="common">Bush tick</name>
    <dbReference type="NCBI Taxonomy" id="44386"/>
    <lineage>
        <taxon>Eukaryota</taxon>
        <taxon>Metazoa</taxon>
        <taxon>Ecdysozoa</taxon>
        <taxon>Arthropoda</taxon>
        <taxon>Chelicerata</taxon>
        <taxon>Arachnida</taxon>
        <taxon>Acari</taxon>
        <taxon>Parasitiformes</taxon>
        <taxon>Ixodida</taxon>
        <taxon>Ixodoidea</taxon>
        <taxon>Ixodidae</taxon>
        <taxon>Haemaphysalinae</taxon>
        <taxon>Haemaphysalis</taxon>
    </lineage>
</organism>
<protein>
    <submittedName>
        <fullName evidence="1">Uncharacterized protein</fullName>
    </submittedName>
</protein>
<gene>
    <name evidence="1" type="ORF">HPB48_004779</name>
</gene>
<proteinExistence type="predicted"/>
<evidence type="ECO:0000313" key="1">
    <source>
        <dbReference type="EMBL" id="KAH9368760.1"/>
    </source>
</evidence>
<keyword evidence="2" id="KW-1185">Reference proteome</keyword>
<reference evidence="1 2" key="1">
    <citation type="journal article" date="2020" name="Cell">
        <title>Large-Scale Comparative Analyses of Tick Genomes Elucidate Their Genetic Diversity and Vector Capacities.</title>
        <authorList>
            <consortium name="Tick Genome and Microbiome Consortium (TIGMIC)"/>
            <person name="Jia N."/>
            <person name="Wang J."/>
            <person name="Shi W."/>
            <person name="Du L."/>
            <person name="Sun Y."/>
            <person name="Zhan W."/>
            <person name="Jiang J.F."/>
            <person name="Wang Q."/>
            <person name="Zhang B."/>
            <person name="Ji P."/>
            <person name="Bell-Sakyi L."/>
            <person name="Cui X.M."/>
            <person name="Yuan T.T."/>
            <person name="Jiang B.G."/>
            <person name="Yang W.F."/>
            <person name="Lam T.T."/>
            <person name="Chang Q.C."/>
            <person name="Ding S.J."/>
            <person name="Wang X.J."/>
            <person name="Zhu J.G."/>
            <person name="Ruan X.D."/>
            <person name="Zhao L."/>
            <person name="Wei J.T."/>
            <person name="Ye R.Z."/>
            <person name="Que T.C."/>
            <person name="Du C.H."/>
            <person name="Zhou Y.H."/>
            <person name="Cheng J.X."/>
            <person name="Dai P.F."/>
            <person name="Guo W.B."/>
            <person name="Han X.H."/>
            <person name="Huang E.J."/>
            <person name="Li L.F."/>
            <person name="Wei W."/>
            <person name="Gao Y.C."/>
            <person name="Liu J.Z."/>
            <person name="Shao H.Z."/>
            <person name="Wang X."/>
            <person name="Wang C.C."/>
            <person name="Yang T.C."/>
            <person name="Huo Q.B."/>
            <person name="Li W."/>
            <person name="Chen H.Y."/>
            <person name="Chen S.E."/>
            <person name="Zhou L.G."/>
            <person name="Ni X.B."/>
            <person name="Tian J.H."/>
            <person name="Sheng Y."/>
            <person name="Liu T."/>
            <person name="Pan Y.S."/>
            <person name="Xia L.Y."/>
            <person name="Li J."/>
            <person name="Zhao F."/>
            <person name="Cao W.C."/>
        </authorList>
    </citation>
    <scope>NUCLEOTIDE SEQUENCE [LARGE SCALE GENOMIC DNA]</scope>
    <source>
        <strain evidence="1">HaeL-2018</strain>
    </source>
</reference>
<sequence length="119" mass="13559">MALPRITGRQMQRCNAPSATPEEHYRRNVYLPVLAYFENQLREWFDTPTRRLWLGSTCCSRSSALQQAFPAIDDAVKFYLGEIPSANVIEAEADAVDEQMLPNRGERSASLRFTSAKYV</sequence>
<dbReference type="VEuPathDB" id="VectorBase:HLOH_042596"/>
<dbReference type="OrthoDB" id="6621209at2759"/>
<name>A0A9J6G2N4_HAELO</name>
<accession>A0A9J6G2N4</accession>
<dbReference type="EMBL" id="JABSTR010000004">
    <property type="protein sequence ID" value="KAH9368760.1"/>
    <property type="molecule type" value="Genomic_DNA"/>
</dbReference>
<dbReference type="AlphaFoldDB" id="A0A9J6G2N4"/>
<dbReference type="Proteomes" id="UP000821853">
    <property type="component" value="Chromosome 2"/>
</dbReference>
<evidence type="ECO:0000313" key="2">
    <source>
        <dbReference type="Proteomes" id="UP000821853"/>
    </source>
</evidence>